<dbReference type="PANTHER" id="PTHR30136:SF35">
    <property type="entry name" value="HTH-TYPE TRANSCRIPTIONAL REGULATOR RV1719"/>
    <property type="match status" value="1"/>
</dbReference>
<dbReference type="AlphaFoldDB" id="A0A1H4ZAC8"/>
<accession>A0A1H4ZAC8</accession>
<dbReference type="Pfam" id="PF09339">
    <property type="entry name" value="HTH_IclR"/>
    <property type="match status" value="1"/>
</dbReference>
<dbReference type="Gene3D" id="1.10.10.10">
    <property type="entry name" value="Winged helix-like DNA-binding domain superfamily/Winged helix DNA-binding domain"/>
    <property type="match status" value="1"/>
</dbReference>
<evidence type="ECO:0000256" key="1">
    <source>
        <dbReference type="ARBA" id="ARBA00023015"/>
    </source>
</evidence>
<dbReference type="PROSITE" id="PS51077">
    <property type="entry name" value="HTH_ICLR"/>
    <property type="match status" value="1"/>
</dbReference>
<keyword evidence="3" id="KW-0804">Transcription</keyword>
<reference evidence="8" key="1">
    <citation type="submission" date="2016-10" db="EMBL/GenBank/DDBJ databases">
        <authorList>
            <person name="Varghese N."/>
        </authorList>
    </citation>
    <scope>NUCLEOTIDE SEQUENCE [LARGE SCALE GENOMIC DNA]</scope>
    <source>
        <strain evidence="8">DSM 44719</strain>
    </source>
</reference>
<feature type="domain" description="HTH iclR-type" evidence="5">
    <location>
        <begin position="13"/>
        <end position="69"/>
    </location>
</feature>
<evidence type="ECO:0000259" key="6">
    <source>
        <dbReference type="PROSITE" id="PS51078"/>
    </source>
</evidence>
<name>A0A1H4ZAC8_RHOJO</name>
<dbReference type="InterPro" id="IPR014757">
    <property type="entry name" value="Tscrpt_reg_IclR_C"/>
</dbReference>
<dbReference type="InterPro" id="IPR005471">
    <property type="entry name" value="Tscrpt_reg_IclR_N"/>
</dbReference>
<sequence length="328" mass="35493">MNDVDPHDSAKQGQSAVRALDLLFLIAQTEKPIGMAEAAQALNLPRSTVYRLAQILVDYGVVVRLPEGLLPAPRLFLFTSGNRAAASMEATLEPHLNRCRDLTRDTAGLHVRVGWYRRTIAEIEGFHGIRWTRGVGYTAPLWNGAVGYVLSLALSDDELDQMLDQADLTPLASNTPKTPAQVRERIAETRSQGWCYSEGESVDGAAAIAAPVTADGKIVASLSVYAPVSRGRELMAFGAELAEVAKEASQTWQHFATRADTRDSGSQTWSNIETDLLADETWDVTGDHMRVHGTSSGVAKILTGRRSVQDERPDTGGRSADPGGRAAR</sequence>
<dbReference type="InterPro" id="IPR036390">
    <property type="entry name" value="WH_DNA-bd_sf"/>
</dbReference>
<proteinExistence type="predicted"/>
<dbReference type="GO" id="GO:0003700">
    <property type="term" value="F:DNA-binding transcription factor activity"/>
    <property type="evidence" value="ECO:0007669"/>
    <property type="project" value="TreeGrafter"/>
</dbReference>
<dbReference type="GO" id="GO:0003677">
    <property type="term" value="F:DNA binding"/>
    <property type="evidence" value="ECO:0007669"/>
    <property type="project" value="UniProtKB-KW"/>
</dbReference>
<feature type="domain" description="IclR-ED" evidence="6">
    <location>
        <begin position="74"/>
        <end position="254"/>
    </location>
</feature>
<keyword evidence="1" id="KW-0805">Transcription regulation</keyword>
<dbReference type="InterPro" id="IPR036388">
    <property type="entry name" value="WH-like_DNA-bd_sf"/>
</dbReference>
<dbReference type="GO" id="GO:0045892">
    <property type="term" value="P:negative regulation of DNA-templated transcription"/>
    <property type="evidence" value="ECO:0007669"/>
    <property type="project" value="TreeGrafter"/>
</dbReference>
<dbReference type="RefSeq" id="WP_073370918.1">
    <property type="nucleotide sequence ID" value="NZ_FNTL01000004.1"/>
</dbReference>
<dbReference type="Gene3D" id="3.30.450.40">
    <property type="match status" value="1"/>
</dbReference>
<dbReference type="EMBL" id="FNTL01000004">
    <property type="protein sequence ID" value="SED27206.1"/>
    <property type="molecule type" value="Genomic_DNA"/>
</dbReference>
<gene>
    <name evidence="7" type="ORF">SAMN04490220_4024</name>
</gene>
<dbReference type="OrthoDB" id="3734039at2"/>
<evidence type="ECO:0000259" key="5">
    <source>
        <dbReference type="PROSITE" id="PS51077"/>
    </source>
</evidence>
<feature type="region of interest" description="Disordered" evidence="4">
    <location>
        <begin position="300"/>
        <end position="328"/>
    </location>
</feature>
<protein>
    <submittedName>
        <fullName evidence="7">DNA-binding transcriptional regulator, IclR family</fullName>
    </submittedName>
</protein>
<evidence type="ECO:0000313" key="7">
    <source>
        <dbReference type="EMBL" id="SED27206.1"/>
    </source>
</evidence>
<dbReference type="PANTHER" id="PTHR30136">
    <property type="entry name" value="HELIX-TURN-HELIX TRANSCRIPTIONAL REGULATOR, ICLR FAMILY"/>
    <property type="match status" value="1"/>
</dbReference>
<evidence type="ECO:0000256" key="2">
    <source>
        <dbReference type="ARBA" id="ARBA00023125"/>
    </source>
</evidence>
<evidence type="ECO:0000256" key="3">
    <source>
        <dbReference type="ARBA" id="ARBA00023163"/>
    </source>
</evidence>
<organism evidence="7 8">
    <name type="scientific">Rhodococcus jostii</name>
    <dbReference type="NCBI Taxonomy" id="132919"/>
    <lineage>
        <taxon>Bacteria</taxon>
        <taxon>Bacillati</taxon>
        <taxon>Actinomycetota</taxon>
        <taxon>Actinomycetes</taxon>
        <taxon>Mycobacteriales</taxon>
        <taxon>Nocardiaceae</taxon>
        <taxon>Rhodococcus</taxon>
    </lineage>
</organism>
<keyword evidence="2 7" id="KW-0238">DNA-binding</keyword>
<dbReference type="SMART" id="SM00346">
    <property type="entry name" value="HTH_ICLR"/>
    <property type="match status" value="1"/>
</dbReference>
<dbReference type="SUPFAM" id="SSF46785">
    <property type="entry name" value="Winged helix' DNA-binding domain"/>
    <property type="match status" value="1"/>
</dbReference>
<dbReference type="InterPro" id="IPR029016">
    <property type="entry name" value="GAF-like_dom_sf"/>
</dbReference>
<dbReference type="Pfam" id="PF01614">
    <property type="entry name" value="IclR_C"/>
    <property type="match status" value="1"/>
</dbReference>
<dbReference type="InterPro" id="IPR050707">
    <property type="entry name" value="HTH_MetabolicPath_Reg"/>
</dbReference>
<dbReference type="SUPFAM" id="SSF55781">
    <property type="entry name" value="GAF domain-like"/>
    <property type="match status" value="1"/>
</dbReference>
<dbReference type="Proteomes" id="UP000183407">
    <property type="component" value="Unassembled WGS sequence"/>
</dbReference>
<evidence type="ECO:0000256" key="4">
    <source>
        <dbReference type="SAM" id="MobiDB-lite"/>
    </source>
</evidence>
<evidence type="ECO:0000313" key="8">
    <source>
        <dbReference type="Proteomes" id="UP000183407"/>
    </source>
</evidence>
<dbReference type="PROSITE" id="PS51078">
    <property type="entry name" value="ICLR_ED"/>
    <property type="match status" value="1"/>
</dbReference>